<evidence type="ECO:0000313" key="2">
    <source>
        <dbReference type="EMBL" id="CEM51068.1"/>
    </source>
</evidence>
<evidence type="ECO:0008006" key="3">
    <source>
        <dbReference type="Google" id="ProtNLM"/>
    </source>
</evidence>
<dbReference type="EMBL" id="CDMZ01004836">
    <property type="protein sequence ID" value="CEM51068.1"/>
    <property type="molecule type" value="Genomic_DNA"/>
</dbReference>
<evidence type="ECO:0000256" key="1">
    <source>
        <dbReference type="SAM" id="SignalP"/>
    </source>
</evidence>
<sequence length="814" mass="87349">MSLRVFGSCAFALLFSYTDAKPVAASCPFGYTPDGLDCIRRVYEPVVVSTEVTTQTVPAEKTCPPGSSLTGKSCLQSVKLDRVVQRSFDEVAEAVCPKGSVSDGHGLCTRQITQTTVVAEQKAVADLSTVAERRPYSVEVEKAVSVPGSPVCPRWSVARKNTCGVEAEGVEWIPQTVEETVTVPVTEKKETRACPKGTYGDGVQCAVRVPVQAVESLQHERGVEIPELQSFSEEVALPKTVLESALECPKGSMRTPDGTSCFVTLTRSKIEYYDVVRDYDVPTVEQLPQTLRIAKTELVPSYSCPEGSRPSGSAQSLKTLTCTVVVPVAQAATAGRARVVRVPRLVKRAVEVPVTRVESVPVSYCPKGSEPTRKGMCEVTVVVRTAKQVMETVTQCPPGSVKSDSGKKGENCKTKKLITIPATVVPAPTKKGPPIYDCPSTTTPLGPPAPGLLCGAETEEHVPFETIQVARVVYEPSTLKELLAPLVRYETREVTETSVTERVETVYDEITLQETDAVLAEQAPGEYTVPPLVSYSPVTTYEEVSVTNTKIARVPCVRPGSGGGRAKGKKGGKEECLAERRFRVISEEYTESVAPVPVYAVRRAADAAVAEGVRIVPRPAALIETSHHVTEDYTIENFSPNTHVEFRTVGVPEKVATRKYVGSPVVLSETVPSIPTYQTVVEKEASTTEKVHVVAGVSTQSALFETVLTETPVNVQVQVLPEIVNKRIPVEVAVCPQGSQETAKGCLAEQRVPAVDVCPAGSQLTGAGVCVISVEEQTVSCPKGFTHIGASSQCVKEERVPMVAASRPSKKSGY</sequence>
<feature type="chain" id="PRO_5005192233" description="Oocyst wall protein" evidence="1">
    <location>
        <begin position="21"/>
        <end position="814"/>
    </location>
</feature>
<reference evidence="2" key="1">
    <citation type="submission" date="2014-11" db="EMBL/GenBank/DDBJ databases">
        <authorList>
            <person name="Otto D Thomas"/>
            <person name="Naeem Raeece"/>
        </authorList>
    </citation>
    <scope>NUCLEOTIDE SEQUENCE</scope>
</reference>
<keyword evidence="1" id="KW-0732">Signal</keyword>
<gene>
    <name evidence="2" type="ORF">Cvel_10360</name>
</gene>
<dbReference type="AlphaFoldDB" id="A0A0G4I2D1"/>
<feature type="signal peptide" evidence="1">
    <location>
        <begin position="1"/>
        <end position="20"/>
    </location>
</feature>
<accession>A0A0G4I2D1</accession>
<dbReference type="PhylomeDB" id="A0A0G4I2D1"/>
<dbReference type="VEuPathDB" id="CryptoDB:Cvel_10360"/>
<name>A0A0G4I2D1_9ALVE</name>
<protein>
    <recommendedName>
        <fullName evidence="3">Oocyst wall protein</fullName>
    </recommendedName>
</protein>
<organism evidence="2">
    <name type="scientific">Chromera velia CCMP2878</name>
    <dbReference type="NCBI Taxonomy" id="1169474"/>
    <lineage>
        <taxon>Eukaryota</taxon>
        <taxon>Sar</taxon>
        <taxon>Alveolata</taxon>
        <taxon>Colpodellida</taxon>
        <taxon>Chromeraceae</taxon>
        <taxon>Chromera</taxon>
    </lineage>
</organism>
<proteinExistence type="predicted"/>